<dbReference type="GeneID" id="68104442"/>
<evidence type="ECO:0000313" key="4">
    <source>
        <dbReference type="Proteomes" id="UP000816034"/>
    </source>
</evidence>
<keyword evidence="4" id="KW-1185">Reference proteome</keyword>
<dbReference type="AlphaFoldDB" id="A0AA88GDP1"/>
<dbReference type="Pfam" id="PF08719">
    <property type="entry name" value="NADAR"/>
    <property type="match status" value="1"/>
</dbReference>
<dbReference type="EMBL" id="PYSW02000053">
    <property type="protein sequence ID" value="KAG2373525.1"/>
    <property type="molecule type" value="Genomic_DNA"/>
</dbReference>
<organism evidence="3 4">
    <name type="scientific">Naegleria lovaniensis</name>
    <name type="common">Amoeba</name>
    <dbReference type="NCBI Taxonomy" id="51637"/>
    <lineage>
        <taxon>Eukaryota</taxon>
        <taxon>Discoba</taxon>
        <taxon>Heterolobosea</taxon>
        <taxon>Tetramitia</taxon>
        <taxon>Eutetramitia</taxon>
        <taxon>Vahlkampfiidae</taxon>
        <taxon>Naegleria</taxon>
    </lineage>
</organism>
<evidence type="ECO:0000313" key="3">
    <source>
        <dbReference type="EMBL" id="KAG2373525.1"/>
    </source>
</evidence>
<feature type="compositionally biased region" description="Polar residues" evidence="1">
    <location>
        <begin position="238"/>
        <end position="249"/>
    </location>
</feature>
<name>A0AA88GDP1_NAELO</name>
<accession>A0AA88GDP1</accession>
<comment type="caution">
    <text evidence="3">The sequence shown here is derived from an EMBL/GenBank/DDBJ whole genome shotgun (WGS) entry which is preliminary data.</text>
</comment>
<evidence type="ECO:0000256" key="1">
    <source>
        <dbReference type="SAM" id="MobiDB-lite"/>
    </source>
</evidence>
<sequence length="255" mass="28859">MPSESKSSNKNPSSDQTILFYYSKSADKPPGKGANESLGNKNKDYFSELSRLKDWRKVLSNFHIGPFQYHGKTYRTAEHCFQSQKIALVSKTLADTFAMESKSKLSQGDGEEARKQRKVAILDESQLKQWNQMKHSVMEELLYCKFSQNEQAKKVLLATRDAELWHGARGMPKSRQYDLEKARARIVKEGRKSVSTTATTSSESMPSHGTESTNEKNVSSRSGETTTKKRTKEEAFDTINSSSVSIEPSNKNRKR</sequence>
<dbReference type="Proteomes" id="UP000816034">
    <property type="component" value="Unassembled WGS sequence"/>
</dbReference>
<proteinExistence type="predicted"/>
<evidence type="ECO:0000259" key="2">
    <source>
        <dbReference type="Pfam" id="PF08719"/>
    </source>
</evidence>
<gene>
    <name evidence="3" type="ORF">C9374_011988</name>
</gene>
<dbReference type="InterPro" id="IPR012816">
    <property type="entry name" value="NADAR"/>
</dbReference>
<dbReference type="Gene3D" id="1.10.357.40">
    <property type="entry name" value="YbiA-like"/>
    <property type="match status" value="1"/>
</dbReference>
<dbReference type="RefSeq" id="XP_044542699.1">
    <property type="nucleotide sequence ID" value="XM_044687703.1"/>
</dbReference>
<dbReference type="InterPro" id="IPR037238">
    <property type="entry name" value="YbiA-like_sf"/>
</dbReference>
<feature type="compositionally biased region" description="Polar residues" evidence="1">
    <location>
        <begin position="209"/>
        <end position="223"/>
    </location>
</feature>
<reference evidence="3 4" key="1">
    <citation type="journal article" date="2018" name="BMC Genomics">
        <title>The genome of Naegleria lovaniensis, the basis for a comparative approach to unravel pathogenicity factors of the human pathogenic amoeba N. fowleri.</title>
        <authorList>
            <person name="Liechti N."/>
            <person name="Schurch N."/>
            <person name="Bruggmann R."/>
            <person name="Wittwer M."/>
        </authorList>
    </citation>
    <scope>NUCLEOTIDE SEQUENCE [LARGE SCALE GENOMIC DNA]</scope>
    <source>
        <strain evidence="3 4">ATCC 30569</strain>
    </source>
</reference>
<feature type="domain" description="NADAR" evidence="2">
    <location>
        <begin position="56"/>
        <end position="165"/>
    </location>
</feature>
<protein>
    <recommendedName>
        <fullName evidence="2">NADAR domain-containing protein</fullName>
    </recommendedName>
</protein>
<dbReference type="CDD" id="cd15457">
    <property type="entry name" value="NADAR"/>
    <property type="match status" value="1"/>
</dbReference>
<dbReference type="SUPFAM" id="SSF143990">
    <property type="entry name" value="YbiA-like"/>
    <property type="match status" value="1"/>
</dbReference>
<feature type="compositionally biased region" description="Low complexity" evidence="1">
    <location>
        <begin position="193"/>
        <end position="207"/>
    </location>
</feature>
<feature type="region of interest" description="Disordered" evidence="1">
    <location>
        <begin position="188"/>
        <end position="255"/>
    </location>
</feature>